<dbReference type="EC" id="2.7.1.90" evidence="6"/>
<dbReference type="SUPFAM" id="SSF53784">
    <property type="entry name" value="Phosphofructokinase"/>
    <property type="match status" value="1"/>
</dbReference>
<feature type="binding site" evidence="6">
    <location>
        <position position="108"/>
    </location>
    <ligand>
        <name>Mg(2+)</name>
        <dbReference type="ChEBI" id="CHEBI:18420"/>
        <note>catalytic</note>
    </ligand>
</feature>
<dbReference type="HAMAP" id="MF_01978">
    <property type="entry name" value="Phosphofructokinase_II_B2"/>
    <property type="match status" value="1"/>
</dbReference>
<feature type="binding site" evidence="6">
    <location>
        <position position="239"/>
    </location>
    <ligand>
        <name>substrate</name>
    </ligand>
</feature>
<keyword evidence="4 6" id="KW-0418">Kinase</keyword>
<name>A0A9X7P7I5_9FIRM</name>
<dbReference type="InterPro" id="IPR000023">
    <property type="entry name" value="Phosphofructokinase_dom"/>
</dbReference>
<feature type="site" description="Important for catalytic activity; stabilizes the transition state when the phosphoryl donor is PPi" evidence="6">
    <location>
        <position position="135"/>
    </location>
</feature>
<feature type="binding site" evidence="6">
    <location>
        <position position="13"/>
    </location>
    <ligand>
        <name>diphosphate</name>
        <dbReference type="ChEBI" id="CHEBI:33019"/>
    </ligand>
</feature>
<evidence type="ECO:0000256" key="2">
    <source>
        <dbReference type="ARBA" id="ARBA00022679"/>
    </source>
</evidence>
<comment type="subcellular location">
    <subcellularLocation>
        <location evidence="6">Cytoplasm</location>
    </subcellularLocation>
</comment>
<keyword evidence="3 6" id="KW-0479">Metal-binding</keyword>
<gene>
    <name evidence="6 8" type="primary">pfp</name>
    <name evidence="8" type="ORF">MOST_01480</name>
</gene>
<proteinExistence type="inferred from homology"/>
<feature type="domain" description="Phosphofructokinase" evidence="7">
    <location>
        <begin position="7"/>
        <end position="319"/>
    </location>
</feature>
<keyword evidence="5 6" id="KW-0460">Magnesium</keyword>
<feature type="binding site" evidence="6">
    <location>
        <begin position="136"/>
        <end position="138"/>
    </location>
    <ligand>
        <name>substrate</name>
    </ligand>
</feature>
<dbReference type="InterPro" id="IPR022953">
    <property type="entry name" value="ATP_PFK"/>
</dbReference>
<dbReference type="RefSeq" id="WP_083476850.1">
    <property type="nucleotide sequence ID" value="NZ_PVXL01000007.1"/>
</dbReference>
<sequence length="411" mass="44784">MKQKSLFVAQSGGPTSVINSTLAGIIAEAGRQVQVDRVYGLFHGLEGALRGEIVDLSNLSREELQKLRHTPAAVLGGSRYPLTDEDILKIVKFFKDNDCHYFLFIGGNGTMETCLRLQEACRQKNMAIEIVGVPKTVDNDLEVTDHAPGYGSAARYVAMSVRDQVLDLQAMQRFEQVRIIETMGRMVGWLAAASFLAMGPTTTINPLFIPEVPVDEDDFINHIEKVYKSQGYVVAVIGEGLRNKKGEPMGNTPFTGMTDAGCHTVRTGAAEYLAQLVNERLGVRARAQILGMNQRSFAACVSPVDEEEAYRVGRKAVQVAVAGGGGQMITLIREGDYSETGVTPLEQVAGREKQVPLNYYDQVNKRVTQEFVKWLAPLVGAIEPVLWPGDLRTGNAATCAVCGGRTCLGRS</sequence>
<comment type="caution">
    <text evidence="8">The sequence shown here is derived from an EMBL/GenBank/DDBJ whole genome shotgun (WGS) entry which is preliminary data.</text>
</comment>
<comment type="cofactor">
    <cofactor evidence="1 6">
        <name>Mg(2+)</name>
        <dbReference type="ChEBI" id="CHEBI:18420"/>
    </cofactor>
</comment>
<keyword evidence="6" id="KW-0324">Glycolysis</keyword>
<comment type="similarity">
    <text evidence="6">Belongs to the phosphofructokinase type A (PFKA) family. PPi-dependent PFK group II subfamily. Clade 'B2' sub-subfamily.</text>
</comment>
<evidence type="ECO:0000256" key="6">
    <source>
        <dbReference type="HAMAP-Rule" id="MF_01978"/>
    </source>
</evidence>
<dbReference type="GO" id="GO:0003872">
    <property type="term" value="F:6-phosphofructokinase activity"/>
    <property type="evidence" value="ECO:0007669"/>
    <property type="project" value="UniProtKB-UniRule"/>
</dbReference>
<comment type="function">
    <text evidence="6">Catalyzes the phosphorylation of D-fructose 6-phosphate, the first committing step of glycolysis. Uses inorganic phosphate (PPi) as phosphoryl donor instead of ATP like common ATP-dependent phosphofructokinases (ATP-PFKs), which renders the reaction reversible, and can thus function both in glycolysis and gluconeogenesis. Consistently, PPi-PFK can replace the enzymes of both the forward (ATP-PFK) and reverse (fructose-bisphosphatase (FBPase)) reactions.</text>
</comment>
<protein>
    <recommendedName>
        <fullName evidence="6">Pyrophosphate--fructose 6-phosphate 1-phosphotransferase</fullName>
        <ecNumber evidence="6">2.7.1.90</ecNumber>
    </recommendedName>
    <alternativeName>
        <fullName evidence="6">6-phosphofructokinase, pyrophosphate dependent</fullName>
    </alternativeName>
    <alternativeName>
        <fullName evidence="6">PPi-dependent phosphofructokinase</fullName>
        <shortName evidence="6">PPi-PFK</shortName>
    </alternativeName>
    <alternativeName>
        <fullName evidence="6">Pyrophosphate-dependent 6-phosphofructose-1-kinase</fullName>
    </alternativeName>
</protein>
<evidence type="ECO:0000256" key="5">
    <source>
        <dbReference type="ARBA" id="ARBA00022842"/>
    </source>
</evidence>
<comment type="caution">
    <text evidence="6">Lacks conserved residue(s) required for the propagation of feature annotation.</text>
</comment>
<dbReference type="InterPro" id="IPR011404">
    <property type="entry name" value="PPi-PFK"/>
</dbReference>
<dbReference type="InterPro" id="IPR050929">
    <property type="entry name" value="PFKA"/>
</dbReference>
<dbReference type="AlphaFoldDB" id="A0A9X7P7I5"/>
<dbReference type="InterPro" id="IPR035966">
    <property type="entry name" value="PKF_sf"/>
</dbReference>
<organism evidence="8 9">
    <name type="scientific">Neomoorella stamsii</name>
    <dbReference type="NCBI Taxonomy" id="1266720"/>
    <lineage>
        <taxon>Bacteria</taxon>
        <taxon>Bacillati</taxon>
        <taxon>Bacillota</taxon>
        <taxon>Clostridia</taxon>
        <taxon>Neomoorellales</taxon>
        <taxon>Neomoorellaceae</taxon>
        <taxon>Neomoorella</taxon>
    </lineage>
</organism>
<evidence type="ECO:0000313" key="8">
    <source>
        <dbReference type="EMBL" id="PRR77551.1"/>
    </source>
</evidence>
<dbReference type="Gene3D" id="3.40.50.460">
    <property type="entry name" value="Phosphofructokinase domain"/>
    <property type="match status" value="1"/>
</dbReference>
<reference evidence="8 9" key="1">
    <citation type="submission" date="2018-03" db="EMBL/GenBank/DDBJ databases">
        <title>Genome sequence of Moorella stamsii DSM 26217.</title>
        <authorList>
            <person name="Poehlein A."/>
            <person name="Daniel R."/>
        </authorList>
    </citation>
    <scope>NUCLEOTIDE SEQUENCE [LARGE SCALE GENOMIC DNA]</scope>
    <source>
        <strain evidence="9">DSM 26217</strain>
    </source>
</reference>
<evidence type="ECO:0000259" key="7">
    <source>
        <dbReference type="Pfam" id="PF00365"/>
    </source>
</evidence>
<evidence type="ECO:0000256" key="4">
    <source>
        <dbReference type="ARBA" id="ARBA00022777"/>
    </source>
</evidence>
<keyword evidence="9" id="KW-1185">Reference proteome</keyword>
<feature type="binding site" evidence="6">
    <location>
        <begin position="183"/>
        <end position="185"/>
    </location>
    <ligand>
        <name>substrate</name>
    </ligand>
</feature>
<dbReference type="NCBIfam" id="NF010675">
    <property type="entry name" value="PRK14072.1"/>
    <property type="match status" value="1"/>
</dbReference>
<dbReference type="PRINTS" id="PR00476">
    <property type="entry name" value="PHFRCTKINASE"/>
</dbReference>
<dbReference type="GO" id="GO:0006002">
    <property type="term" value="P:fructose 6-phosphate metabolic process"/>
    <property type="evidence" value="ECO:0007669"/>
    <property type="project" value="InterPro"/>
</dbReference>
<comment type="activity regulation">
    <text evidence="6">Non-allosteric.</text>
</comment>
<dbReference type="GO" id="GO:0005737">
    <property type="term" value="C:cytoplasm"/>
    <property type="evidence" value="ECO:0007669"/>
    <property type="project" value="UniProtKB-SubCell"/>
</dbReference>
<evidence type="ECO:0000256" key="3">
    <source>
        <dbReference type="ARBA" id="ARBA00022723"/>
    </source>
</evidence>
<comment type="catalytic activity">
    <reaction evidence="6">
        <text>beta-D-fructose 6-phosphate + diphosphate = beta-D-fructose 1,6-bisphosphate + phosphate + H(+)</text>
        <dbReference type="Rhea" id="RHEA:13613"/>
        <dbReference type="ChEBI" id="CHEBI:15378"/>
        <dbReference type="ChEBI" id="CHEBI:32966"/>
        <dbReference type="ChEBI" id="CHEBI:33019"/>
        <dbReference type="ChEBI" id="CHEBI:43474"/>
        <dbReference type="ChEBI" id="CHEBI:57634"/>
        <dbReference type="EC" id="2.7.1.90"/>
    </reaction>
</comment>
<dbReference type="EMBL" id="PVXL01000007">
    <property type="protein sequence ID" value="PRR77551.1"/>
    <property type="molecule type" value="Genomic_DNA"/>
</dbReference>
<dbReference type="GO" id="GO:0047334">
    <property type="term" value="F:diphosphate-fructose-6-phosphate 1-phosphotransferase activity"/>
    <property type="evidence" value="ECO:0007669"/>
    <property type="project" value="UniProtKB-EC"/>
</dbReference>
<dbReference type="PANTHER" id="PTHR45770">
    <property type="entry name" value="ATP-DEPENDENT 6-PHOSPHOFRUCTOKINASE 1"/>
    <property type="match status" value="1"/>
</dbReference>
<dbReference type="Proteomes" id="UP000239430">
    <property type="component" value="Unassembled WGS sequence"/>
</dbReference>
<dbReference type="Pfam" id="PF00365">
    <property type="entry name" value="PFK"/>
    <property type="match status" value="1"/>
</dbReference>
<dbReference type="Gene3D" id="3.40.50.450">
    <property type="match status" value="1"/>
</dbReference>
<dbReference type="GO" id="GO:0046872">
    <property type="term" value="F:metal ion binding"/>
    <property type="evidence" value="ECO:0007669"/>
    <property type="project" value="UniProtKB-KW"/>
</dbReference>
<comment type="pathway">
    <text evidence="6">Carbohydrate degradation; glycolysis; D-glyceraldehyde 3-phosphate and glycerone phosphate from D-glucose: step 3/4.</text>
</comment>
<evidence type="ECO:0000256" key="1">
    <source>
        <dbReference type="ARBA" id="ARBA00001946"/>
    </source>
</evidence>
<dbReference type="PIRSF" id="PIRSF036483">
    <property type="entry name" value="PFK_XF0274"/>
    <property type="match status" value="1"/>
</dbReference>
<evidence type="ECO:0000313" key="9">
    <source>
        <dbReference type="Proteomes" id="UP000239430"/>
    </source>
</evidence>
<accession>A0A9X7P7I5</accession>
<comment type="subunit">
    <text evidence="6">Homodimer.</text>
</comment>
<keyword evidence="2 6" id="KW-0808">Transferase</keyword>
<keyword evidence="6" id="KW-0963">Cytoplasm</keyword>
<feature type="active site" description="Proton acceptor" evidence="6">
    <location>
        <position position="138"/>
    </location>
</feature>